<organism evidence="5 12">
    <name type="scientific">Aphanomyces astaci</name>
    <name type="common">Crayfish plague agent</name>
    <dbReference type="NCBI Taxonomy" id="112090"/>
    <lineage>
        <taxon>Eukaryota</taxon>
        <taxon>Sar</taxon>
        <taxon>Stramenopiles</taxon>
        <taxon>Oomycota</taxon>
        <taxon>Saprolegniomycetes</taxon>
        <taxon>Saprolegniales</taxon>
        <taxon>Verrucalvaceae</taxon>
        <taxon>Aphanomyces</taxon>
    </lineage>
</organism>
<feature type="compositionally biased region" description="Low complexity" evidence="2">
    <location>
        <begin position="21"/>
        <end position="40"/>
    </location>
</feature>
<dbReference type="EMBL" id="QUTA01000566">
    <property type="protein sequence ID" value="RHY37526.1"/>
    <property type="molecule type" value="Genomic_DNA"/>
</dbReference>
<dbReference type="SUPFAM" id="SSF47072">
    <property type="entry name" value="Cysteine alpha-hairpin motif"/>
    <property type="match status" value="1"/>
</dbReference>
<dbReference type="AlphaFoldDB" id="A0A397E120"/>
<evidence type="ECO:0000256" key="2">
    <source>
        <dbReference type="SAM" id="MobiDB-lite"/>
    </source>
</evidence>
<evidence type="ECO:0000313" key="4">
    <source>
        <dbReference type="EMBL" id="RHY37526.1"/>
    </source>
</evidence>
<dbReference type="InterPro" id="IPR055304">
    <property type="entry name" value="CHCHD2/10-like"/>
</dbReference>
<proteinExistence type="predicted"/>
<evidence type="ECO:0000313" key="8">
    <source>
        <dbReference type="EMBL" id="RHZ19182.1"/>
    </source>
</evidence>
<dbReference type="Proteomes" id="UP000266643">
    <property type="component" value="Unassembled WGS sequence"/>
</dbReference>
<evidence type="ECO:0000313" key="6">
    <source>
        <dbReference type="EMBL" id="RHY84819.1"/>
    </source>
</evidence>
<evidence type="ECO:0000313" key="9">
    <source>
        <dbReference type="EMBL" id="RHZ26490.1"/>
    </source>
</evidence>
<reference evidence="10 11" key="1">
    <citation type="submission" date="2018-08" db="EMBL/GenBank/DDBJ databases">
        <title>Aphanomyces genome sequencing and annotation.</title>
        <authorList>
            <person name="Minardi D."/>
            <person name="Oidtmann B."/>
            <person name="Van Der Giezen M."/>
            <person name="Studholme D.J."/>
        </authorList>
    </citation>
    <scope>NUCLEOTIDE SEQUENCE [LARGE SCALE GENOMIC DNA]</scope>
    <source>
        <strain evidence="9 10">197901</strain>
        <strain evidence="5 12">D2</strain>
        <strain evidence="8 13">Da</strain>
        <strain evidence="6 15">FDL457</strain>
        <strain evidence="7 14">Sv</strain>
        <strain evidence="4 11">Yx</strain>
    </source>
</reference>
<evidence type="ECO:0000313" key="12">
    <source>
        <dbReference type="Proteomes" id="UP000266643"/>
    </source>
</evidence>
<evidence type="ECO:0000313" key="14">
    <source>
        <dbReference type="Proteomes" id="UP000285712"/>
    </source>
</evidence>
<evidence type="ECO:0000313" key="13">
    <source>
        <dbReference type="Proteomes" id="UP000285430"/>
    </source>
</evidence>
<accession>A0A397E120</accession>
<dbReference type="PANTHER" id="PTHR13523:SF2">
    <property type="entry name" value="COILED-COIL-HELIX-COILED-COIL-HELIX DOMAIN CONTAINING 2, ISOFORM A-RELATED"/>
    <property type="match status" value="1"/>
</dbReference>
<dbReference type="PANTHER" id="PTHR13523">
    <property type="entry name" value="COILED-COIL-HELIX-COILED-COIL-HELIX DOMAIN CONTAINING 2/NUR77"/>
    <property type="match status" value="1"/>
</dbReference>
<evidence type="ECO:0000313" key="10">
    <source>
        <dbReference type="Proteomes" id="UP000266196"/>
    </source>
</evidence>
<comment type="caution">
    <text evidence="5">The sequence shown here is derived from an EMBL/GenBank/DDBJ whole genome shotgun (WGS) entry which is preliminary data.</text>
</comment>
<dbReference type="Proteomes" id="UP000286510">
    <property type="component" value="Unassembled WGS sequence"/>
</dbReference>
<dbReference type="Proteomes" id="UP000266239">
    <property type="component" value="Unassembled WGS sequence"/>
</dbReference>
<evidence type="ECO:0000313" key="11">
    <source>
        <dbReference type="Proteomes" id="UP000266239"/>
    </source>
</evidence>
<dbReference type="EMBL" id="QUTD01003727">
    <property type="protein sequence ID" value="RHY71541.1"/>
    <property type="molecule type" value="Genomic_DNA"/>
</dbReference>
<evidence type="ECO:0000313" key="5">
    <source>
        <dbReference type="EMBL" id="RHY71541.1"/>
    </source>
</evidence>
<dbReference type="EMBL" id="QUTE01008060">
    <property type="protein sequence ID" value="RHZ26490.1"/>
    <property type="molecule type" value="Genomic_DNA"/>
</dbReference>
<dbReference type="InterPro" id="IPR009069">
    <property type="entry name" value="Cys_alpha_HP_mot_SF"/>
</dbReference>
<dbReference type="EMBL" id="QUTH01003468">
    <property type="protein sequence ID" value="RHZ19182.1"/>
    <property type="molecule type" value="Genomic_DNA"/>
</dbReference>
<dbReference type="GO" id="GO:0007005">
    <property type="term" value="P:mitochondrion organization"/>
    <property type="evidence" value="ECO:0007669"/>
    <property type="project" value="InterPro"/>
</dbReference>
<dbReference type="Proteomes" id="UP000266196">
    <property type="component" value="Unassembled WGS sequence"/>
</dbReference>
<dbReference type="GO" id="GO:0005739">
    <property type="term" value="C:mitochondrion"/>
    <property type="evidence" value="ECO:0007669"/>
    <property type="project" value="TreeGrafter"/>
</dbReference>
<dbReference type="GO" id="GO:0005634">
    <property type="term" value="C:nucleus"/>
    <property type="evidence" value="ECO:0007669"/>
    <property type="project" value="TreeGrafter"/>
</dbReference>
<dbReference type="InterPro" id="IPR010625">
    <property type="entry name" value="CHCH"/>
</dbReference>
<evidence type="ECO:0000256" key="1">
    <source>
        <dbReference type="ARBA" id="ARBA00023157"/>
    </source>
</evidence>
<keyword evidence="1" id="KW-1015">Disulfide bond</keyword>
<dbReference type="Proteomes" id="UP000285430">
    <property type="component" value="Unassembled WGS sequence"/>
</dbReference>
<evidence type="ECO:0000313" key="7">
    <source>
        <dbReference type="EMBL" id="RHY95351.1"/>
    </source>
</evidence>
<name>A0A397E120_APHAT</name>
<dbReference type="Proteomes" id="UP000285712">
    <property type="component" value="Unassembled WGS sequence"/>
</dbReference>
<dbReference type="EMBL" id="QUTF01024532">
    <property type="protein sequence ID" value="RHY84819.1"/>
    <property type="molecule type" value="Genomic_DNA"/>
</dbReference>
<gene>
    <name evidence="4" type="ORF">DYB25_014008</name>
    <name evidence="6" type="ORF">DYB26_013826</name>
    <name evidence="5" type="ORF">DYB30_014012</name>
    <name evidence="9" type="ORF">DYB31_000856</name>
    <name evidence="7" type="ORF">DYB35_003803</name>
    <name evidence="8" type="ORF">DYB37_004842</name>
</gene>
<dbReference type="Pfam" id="PF06747">
    <property type="entry name" value="CHCH"/>
    <property type="match status" value="1"/>
</dbReference>
<dbReference type="EMBL" id="QUTG01002640">
    <property type="protein sequence ID" value="RHY95351.1"/>
    <property type="molecule type" value="Genomic_DNA"/>
</dbReference>
<protein>
    <recommendedName>
        <fullName evidence="3">CHCH domain-containing protein</fullName>
    </recommendedName>
</protein>
<feature type="region of interest" description="Disordered" evidence="2">
    <location>
        <begin position="14"/>
        <end position="63"/>
    </location>
</feature>
<dbReference type="VEuPathDB" id="FungiDB:H257_03999"/>
<feature type="domain" description="CHCH" evidence="3">
    <location>
        <begin position="123"/>
        <end position="154"/>
    </location>
</feature>
<sequence length="165" mass="16884">MDLTPLRSFLHSAETTHITMARSRSSSSPRRSAPAAKPAARPAPAPAPVHAAPAPAPMQQQSGGMMSGLLGTVASGMAFGTGSAIAHRAVGAVANSFGGSSDEAHHEAPAAVPAAAAPAQNACSNDHKAFMDCLNANQNNVSSCQYYFDQYNRCNNNGQSSFSAN</sequence>
<evidence type="ECO:0000259" key="3">
    <source>
        <dbReference type="Pfam" id="PF06747"/>
    </source>
</evidence>
<evidence type="ECO:0000313" key="15">
    <source>
        <dbReference type="Proteomes" id="UP000286510"/>
    </source>
</evidence>